<evidence type="ECO:0000313" key="1">
    <source>
        <dbReference type="EMBL" id="QOT82009.1"/>
    </source>
</evidence>
<reference evidence="1 2" key="1">
    <citation type="submission" date="2020-10" db="EMBL/GenBank/DDBJ databases">
        <title>Complete genome sequence of Cupriavidus basilensis CCUG 49340T.</title>
        <authorList>
            <person name="Salva-Serra F."/>
            <person name="Donoso R.A."/>
            <person name="Cho K.H."/>
            <person name="Yoo J.A."/>
            <person name="Lee K."/>
            <person name="Yoon S.-H."/>
            <person name="Perez-Pantoja D."/>
            <person name="Moore E.R.B."/>
        </authorList>
    </citation>
    <scope>NUCLEOTIDE SEQUENCE [LARGE SCALE GENOMIC DNA]</scope>
    <source>
        <strain evidence="2">CCUG 49340</strain>
        <plasmid evidence="1 2">pRK1-2</plasmid>
    </source>
</reference>
<organism evidence="1 2">
    <name type="scientific">Cupriavidus basilensis</name>
    <dbReference type="NCBI Taxonomy" id="68895"/>
    <lineage>
        <taxon>Bacteria</taxon>
        <taxon>Pseudomonadati</taxon>
        <taxon>Pseudomonadota</taxon>
        <taxon>Betaproteobacteria</taxon>
        <taxon>Burkholderiales</taxon>
        <taxon>Burkholderiaceae</taxon>
        <taxon>Cupriavidus</taxon>
    </lineage>
</organism>
<name>A0A643FZY9_9BURK</name>
<evidence type="ECO:0000313" key="2">
    <source>
        <dbReference type="Proteomes" id="UP000397656"/>
    </source>
</evidence>
<dbReference type="GeneID" id="98406987"/>
<proteinExistence type="predicted"/>
<dbReference type="RefSeq" id="WP_150984873.1">
    <property type="nucleotide sequence ID" value="NZ_CP062806.1"/>
</dbReference>
<gene>
    <name evidence="1" type="ORF">F7R26_039135</name>
</gene>
<sequence>MQSSLFRAVVKQYKLSPKLSPAFTVSPELIDACSRVVDYIGLNFCIREEPLVKEMLVDAIQSYRAARKAGDANIAFMQGLFSRSHELYEKRYAAFKGEKYNVWYPYNEPIPVFEARQEPGYVCRVVDEPCPGVVTQRSAAFQLAARVLTGHTFRRYFEEYDVAKFYAQ</sequence>
<dbReference type="EMBL" id="CP062806">
    <property type="protein sequence ID" value="QOT82009.1"/>
    <property type="molecule type" value="Genomic_DNA"/>
</dbReference>
<accession>A0A643FZY9</accession>
<dbReference type="AlphaFoldDB" id="A0A643FZY9"/>
<keyword evidence="1" id="KW-0614">Plasmid</keyword>
<dbReference type="Proteomes" id="UP000397656">
    <property type="component" value="Plasmid pRK1-2"/>
</dbReference>
<geneLocation type="plasmid" evidence="1 2">
    <name>pRK1-2</name>
</geneLocation>
<protein>
    <submittedName>
        <fullName evidence="1">Uncharacterized protein</fullName>
    </submittedName>
</protein>